<dbReference type="InterPro" id="IPR034122">
    <property type="entry name" value="Retropepsin-like_bacterial"/>
</dbReference>
<gene>
    <name evidence="2" type="ORF">SAMN05216382_1012</name>
</gene>
<dbReference type="SUPFAM" id="SSF50630">
    <property type="entry name" value="Acid proteases"/>
    <property type="match status" value="1"/>
</dbReference>
<dbReference type="InterPro" id="IPR011969">
    <property type="entry name" value="Clan_AA_Asp_peptidase_C"/>
</dbReference>
<dbReference type="Pfam" id="PF13975">
    <property type="entry name" value="gag-asp_proteas"/>
    <property type="match status" value="1"/>
</dbReference>
<evidence type="ECO:0000256" key="1">
    <source>
        <dbReference type="SAM" id="Phobius"/>
    </source>
</evidence>
<organism evidence="2 3">
    <name type="scientific">Sphingomonas palmae</name>
    <dbReference type="NCBI Taxonomy" id="1855283"/>
    <lineage>
        <taxon>Bacteria</taxon>
        <taxon>Pseudomonadati</taxon>
        <taxon>Pseudomonadota</taxon>
        <taxon>Alphaproteobacteria</taxon>
        <taxon>Sphingomonadales</taxon>
        <taxon>Sphingomonadaceae</taxon>
        <taxon>Sphingomonas</taxon>
    </lineage>
</organism>
<dbReference type="InterPro" id="IPR021109">
    <property type="entry name" value="Peptidase_aspartic_dom_sf"/>
</dbReference>
<dbReference type="Proteomes" id="UP000199214">
    <property type="component" value="Unassembled WGS sequence"/>
</dbReference>
<evidence type="ECO:0000313" key="3">
    <source>
        <dbReference type="Proteomes" id="UP000199214"/>
    </source>
</evidence>
<protein>
    <submittedName>
        <fullName evidence="2">Aspartyl protease family protein</fullName>
    </submittedName>
</protein>
<feature type="transmembrane region" description="Helical" evidence="1">
    <location>
        <begin position="87"/>
        <end position="104"/>
    </location>
</feature>
<keyword evidence="2" id="KW-0378">Hydrolase</keyword>
<sequence length="282" mass="30020">MPLMAEARAAKEGARKRRANAAAQARAPPNPGATGAVLVRARKRHVVIAPEHSVCAAIAPARAIGPGGAATYIFLTMSTDLAGNTHFYILIGVLLLASVIARRVPVLRTLVSLAVWAGLAGLLYMVVAQRERFDPWMGRMAAALDIESQQVSGEETRIRMSPDGHFYVRAQIGGVEKRLLVDSGATITALSPDTAAAAGVEVKPALFPVVLQTANGAIRAETGEVKELRFGNVVARDLAVVVSPAFGNIDVIGMNFLSRLKSWRVEGRTLILTPHHPQDTDV</sequence>
<feature type="transmembrane region" description="Helical" evidence="1">
    <location>
        <begin position="110"/>
        <end position="127"/>
    </location>
</feature>
<dbReference type="GO" id="GO:0008233">
    <property type="term" value="F:peptidase activity"/>
    <property type="evidence" value="ECO:0007669"/>
    <property type="project" value="UniProtKB-KW"/>
</dbReference>
<keyword evidence="2" id="KW-0645">Protease</keyword>
<keyword evidence="3" id="KW-1185">Reference proteome</keyword>
<dbReference type="EMBL" id="FNZZ01000002">
    <property type="protein sequence ID" value="SEK87149.1"/>
    <property type="molecule type" value="Genomic_DNA"/>
</dbReference>
<dbReference type="NCBIfam" id="TIGR02281">
    <property type="entry name" value="clan_AA_DTGA"/>
    <property type="match status" value="1"/>
</dbReference>
<dbReference type="STRING" id="1855283.SAMN05216382_1012"/>
<keyword evidence="1" id="KW-0472">Membrane</keyword>
<keyword evidence="1" id="KW-1133">Transmembrane helix</keyword>
<keyword evidence="1" id="KW-0812">Transmembrane</keyword>
<dbReference type="Gene3D" id="2.40.70.10">
    <property type="entry name" value="Acid Proteases"/>
    <property type="match status" value="1"/>
</dbReference>
<dbReference type="AlphaFoldDB" id="A0A1H7KK06"/>
<dbReference type="CDD" id="cd05483">
    <property type="entry name" value="retropepsin_like_bacteria"/>
    <property type="match status" value="1"/>
</dbReference>
<reference evidence="3" key="1">
    <citation type="submission" date="2016-10" db="EMBL/GenBank/DDBJ databases">
        <authorList>
            <person name="Varghese N."/>
            <person name="Submissions S."/>
        </authorList>
    </citation>
    <scope>NUCLEOTIDE SEQUENCE [LARGE SCALE GENOMIC DNA]</scope>
    <source>
        <strain evidence="3">JS21-1</strain>
    </source>
</reference>
<proteinExistence type="predicted"/>
<name>A0A1H7KK06_9SPHN</name>
<accession>A0A1H7KK06</accession>
<evidence type="ECO:0000313" key="2">
    <source>
        <dbReference type="EMBL" id="SEK87149.1"/>
    </source>
</evidence>
<dbReference type="GO" id="GO:0006508">
    <property type="term" value="P:proteolysis"/>
    <property type="evidence" value="ECO:0007669"/>
    <property type="project" value="UniProtKB-KW"/>
</dbReference>